<proteinExistence type="predicted"/>
<dbReference type="InterPro" id="IPR051802">
    <property type="entry name" value="YfhM-like"/>
</dbReference>
<keyword evidence="3" id="KW-1185">Reference proteome</keyword>
<evidence type="ECO:0000313" key="3">
    <source>
        <dbReference type="Proteomes" id="UP000567293"/>
    </source>
</evidence>
<dbReference type="InterPro" id="IPR041246">
    <property type="entry name" value="Bact_MG10"/>
</dbReference>
<reference evidence="2" key="1">
    <citation type="submission" date="2020-06" db="EMBL/GenBank/DDBJ databases">
        <title>Legume-microbial interactions unlock mineral nutrients during tropical forest succession.</title>
        <authorList>
            <person name="Epihov D.Z."/>
        </authorList>
    </citation>
    <scope>NUCLEOTIDE SEQUENCE [LARGE SCALE GENOMIC DNA]</scope>
    <source>
        <strain evidence="2">Pan2503</strain>
    </source>
</reference>
<evidence type="ECO:0000313" key="2">
    <source>
        <dbReference type="EMBL" id="MBA0083926.1"/>
    </source>
</evidence>
<dbReference type="EMBL" id="JACDQQ010000292">
    <property type="protein sequence ID" value="MBA0083926.1"/>
    <property type="molecule type" value="Genomic_DNA"/>
</dbReference>
<feature type="non-terminal residue" evidence="2">
    <location>
        <position position="1"/>
    </location>
</feature>
<evidence type="ECO:0000259" key="1">
    <source>
        <dbReference type="Pfam" id="PF17973"/>
    </source>
</evidence>
<dbReference type="Pfam" id="PF17973">
    <property type="entry name" value="bMG10"/>
    <property type="match status" value="1"/>
</dbReference>
<dbReference type="Proteomes" id="UP000567293">
    <property type="component" value="Unassembled WGS sequence"/>
</dbReference>
<feature type="domain" description="Bacterial alpha-2-macroglobulin MG10" evidence="1">
    <location>
        <begin position="10"/>
        <end position="152"/>
    </location>
</feature>
<dbReference type="AlphaFoldDB" id="A0A7V8SVJ0"/>
<dbReference type="GO" id="GO:0004866">
    <property type="term" value="F:endopeptidase inhibitor activity"/>
    <property type="evidence" value="ECO:0007669"/>
    <property type="project" value="TreeGrafter"/>
</dbReference>
<gene>
    <name evidence="2" type="ORF">HRJ53_02925</name>
</gene>
<accession>A0A7V8SVJ0</accession>
<comment type="caution">
    <text evidence="2">The sequence shown here is derived from an EMBL/GenBank/DDBJ whole genome shotgun (WGS) entry which is preliminary data.</text>
</comment>
<dbReference type="PANTHER" id="PTHR40094:SF1">
    <property type="entry name" value="UBIQUITIN DOMAIN-CONTAINING PROTEIN"/>
    <property type="match status" value="1"/>
</dbReference>
<protein>
    <recommendedName>
        <fullName evidence="1">Bacterial alpha-2-macroglobulin MG10 domain-containing protein</fullName>
    </recommendedName>
</protein>
<dbReference type="PANTHER" id="PTHR40094">
    <property type="entry name" value="ALPHA-2-MACROGLOBULIN HOMOLOG"/>
    <property type="match status" value="1"/>
</dbReference>
<organism evidence="2 3">
    <name type="scientific">Candidatus Acidiferrum panamense</name>
    <dbReference type="NCBI Taxonomy" id="2741543"/>
    <lineage>
        <taxon>Bacteria</taxon>
        <taxon>Pseudomonadati</taxon>
        <taxon>Acidobacteriota</taxon>
        <taxon>Terriglobia</taxon>
        <taxon>Candidatus Acidiferrales</taxon>
        <taxon>Candidatus Acidiferrum</taxon>
    </lineage>
</organism>
<sequence>NAPSAGINQGIEIIHEFLDISGNPVSKVKVGDEFLVRVRVRSTKRDRVPQVAIVDLLPGGTEPVLELRPASDSSAPGADPATSGRASAGFAALPIGLPDRSTWRPQFADMRDDRVVLYGDIGKDAAAFVYRVRATNAGVFQTPPAFAEGLYDRKTAGLSLAARLEIVKP</sequence>
<name>A0A7V8SVJ0_9BACT</name>